<dbReference type="RefSeq" id="WP_133230781.1">
    <property type="nucleotide sequence ID" value="NZ_SOZE01000009.1"/>
</dbReference>
<dbReference type="NCBIfam" id="NF033577">
    <property type="entry name" value="transpos_IS481"/>
    <property type="match status" value="1"/>
</dbReference>
<reference evidence="2 3" key="1">
    <citation type="journal article" date="2017" name="Int. J. Syst. Evol. Microbiol.">
        <title>Mucilaginibacterpsychrotolerans sp. nov., isolated from peatlands.</title>
        <authorList>
            <person name="Deng Y."/>
            <person name="Shen L."/>
            <person name="Xu B."/>
            <person name="Liu Y."/>
            <person name="Gu Z."/>
            <person name="Liu H."/>
            <person name="Zhou Y."/>
        </authorList>
    </citation>
    <scope>NUCLEOTIDE SEQUENCE [LARGE SCALE GENOMIC DNA]</scope>
    <source>
        <strain evidence="2 3">NH7-4</strain>
    </source>
</reference>
<dbReference type="OrthoDB" id="930609at2"/>
<dbReference type="AlphaFoldDB" id="A0A4Y8SG78"/>
<dbReference type="InterPro" id="IPR012337">
    <property type="entry name" value="RNaseH-like_sf"/>
</dbReference>
<dbReference type="InterPro" id="IPR047656">
    <property type="entry name" value="IS481-like_transpos"/>
</dbReference>
<name>A0A4Y8SG78_9SPHI</name>
<sequence>MTTQAKIIKNKLGILELAQHLGNVSQACKVMGYSRDSFYRFKELYDQGGELALQEISRRKPVLKNRVEEHVEKAVVEMAIEQPALGQLRVSNELKKQGIPVSPGGVRSIWLRHDLHTFKLRLKALEAKSAQEGLVLTEAQVVALEKAKDEKKAHGEIETHHPGYLGSQDTYYVGNIKGVGHIYQQTYIDTYAKVAFTKLYDRKNALVAAEMLNDKVVPFYEQHDLRLLRILTDRGTEYCGVRDQHEFQLYLAIEDIDHTKTKAKSPQTNGICERFHRTIQDEFYAIAFRKKIYRSIAELQADLDRWMYNYNNERTHTGKYCFGKTPMQTFIDSIPMAQEKLLETLAEDQILQSPHKKGSEESESMHLEEKWLYSQIPSDNL</sequence>
<dbReference type="SUPFAM" id="SSF46689">
    <property type="entry name" value="Homeodomain-like"/>
    <property type="match status" value="1"/>
</dbReference>
<organism evidence="2 3">
    <name type="scientific">Mucilaginibacter psychrotolerans</name>
    <dbReference type="NCBI Taxonomy" id="1524096"/>
    <lineage>
        <taxon>Bacteria</taxon>
        <taxon>Pseudomonadati</taxon>
        <taxon>Bacteroidota</taxon>
        <taxon>Sphingobacteriia</taxon>
        <taxon>Sphingobacteriales</taxon>
        <taxon>Sphingobacteriaceae</taxon>
        <taxon>Mucilaginibacter</taxon>
    </lineage>
</organism>
<dbReference type="InterPro" id="IPR001584">
    <property type="entry name" value="Integrase_cat-core"/>
</dbReference>
<keyword evidence="3" id="KW-1185">Reference proteome</keyword>
<dbReference type="PROSITE" id="PS50994">
    <property type="entry name" value="INTEGRASE"/>
    <property type="match status" value="1"/>
</dbReference>
<dbReference type="SUPFAM" id="SSF53098">
    <property type="entry name" value="Ribonuclease H-like"/>
    <property type="match status" value="1"/>
</dbReference>
<dbReference type="Pfam" id="PF13683">
    <property type="entry name" value="rve_3"/>
    <property type="match status" value="1"/>
</dbReference>
<dbReference type="InterPro" id="IPR009057">
    <property type="entry name" value="Homeodomain-like_sf"/>
</dbReference>
<dbReference type="Proteomes" id="UP000297540">
    <property type="component" value="Unassembled WGS sequence"/>
</dbReference>
<accession>A0A4Y8SG78</accession>
<dbReference type="EMBL" id="SOZE01000009">
    <property type="protein sequence ID" value="TFF37655.1"/>
    <property type="molecule type" value="Genomic_DNA"/>
</dbReference>
<dbReference type="Gene3D" id="3.30.420.10">
    <property type="entry name" value="Ribonuclease H-like superfamily/Ribonuclease H"/>
    <property type="match status" value="1"/>
</dbReference>
<comment type="caution">
    <text evidence="2">The sequence shown here is derived from an EMBL/GenBank/DDBJ whole genome shotgun (WGS) entry which is preliminary data.</text>
</comment>
<evidence type="ECO:0000259" key="1">
    <source>
        <dbReference type="PROSITE" id="PS50994"/>
    </source>
</evidence>
<dbReference type="GO" id="GO:0003676">
    <property type="term" value="F:nucleic acid binding"/>
    <property type="evidence" value="ECO:0007669"/>
    <property type="project" value="InterPro"/>
</dbReference>
<dbReference type="Pfam" id="PF13551">
    <property type="entry name" value="HTH_29"/>
    <property type="match status" value="1"/>
</dbReference>
<proteinExistence type="predicted"/>
<dbReference type="GO" id="GO:0015074">
    <property type="term" value="P:DNA integration"/>
    <property type="evidence" value="ECO:0007669"/>
    <property type="project" value="InterPro"/>
</dbReference>
<feature type="domain" description="Integrase catalytic" evidence="1">
    <location>
        <begin position="158"/>
        <end position="334"/>
    </location>
</feature>
<evidence type="ECO:0000313" key="2">
    <source>
        <dbReference type="EMBL" id="TFF37655.1"/>
    </source>
</evidence>
<dbReference type="PROSITE" id="PS51257">
    <property type="entry name" value="PROKAR_LIPOPROTEIN"/>
    <property type="match status" value="1"/>
</dbReference>
<dbReference type="InterPro" id="IPR036397">
    <property type="entry name" value="RNaseH_sf"/>
</dbReference>
<evidence type="ECO:0000313" key="3">
    <source>
        <dbReference type="Proteomes" id="UP000297540"/>
    </source>
</evidence>
<gene>
    <name evidence="2" type="ORF">E2R66_10825</name>
</gene>
<protein>
    <submittedName>
        <fullName evidence="2">IS481 family transposase</fullName>
    </submittedName>
</protein>